<evidence type="ECO:0000256" key="7">
    <source>
        <dbReference type="SAM" id="Phobius"/>
    </source>
</evidence>
<keyword evidence="9" id="KW-1185">Reference proteome</keyword>
<name>A0AAV2EVU4_9ROSI</name>
<feature type="compositionally biased region" description="Acidic residues" evidence="6">
    <location>
        <begin position="9"/>
        <end position="19"/>
    </location>
</feature>
<dbReference type="Proteomes" id="UP001497516">
    <property type="component" value="Chromosome 5"/>
</dbReference>
<evidence type="ECO:0000256" key="4">
    <source>
        <dbReference type="ARBA" id="ARBA00022989"/>
    </source>
</evidence>
<dbReference type="Pfam" id="PF00854">
    <property type="entry name" value="PTR2"/>
    <property type="match status" value="1"/>
</dbReference>
<proteinExistence type="inferred from homology"/>
<dbReference type="GO" id="GO:0016020">
    <property type="term" value="C:membrane"/>
    <property type="evidence" value="ECO:0007669"/>
    <property type="project" value="UniProtKB-SubCell"/>
</dbReference>
<dbReference type="EMBL" id="OZ034818">
    <property type="protein sequence ID" value="CAL1389954.1"/>
    <property type="molecule type" value="Genomic_DNA"/>
</dbReference>
<comment type="similarity">
    <text evidence="2">Belongs to the major facilitator superfamily. Proton-dependent oligopeptide transporter (POT/PTR) (TC 2.A.17) family.</text>
</comment>
<protein>
    <submittedName>
        <fullName evidence="8">Uncharacterized protein</fullName>
    </submittedName>
</protein>
<evidence type="ECO:0000256" key="5">
    <source>
        <dbReference type="ARBA" id="ARBA00023136"/>
    </source>
</evidence>
<keyword evidence="5 7" id="KW-0472">Membrane</keyword>
<dbReference type="AlphaFoldDB" id="A0AAV2EVU4"/>
<dbReference type="InterPro" id="IPR036259">
    <property type="entry name" value="MFS_trans_sf"/>
</dbReference>
<gene>
    <name evidence="8" type="ORF">LTRI10_LOCUS30772</name>
</gene>
<dbReference type="GO" id="GO:0022857">
    <property type="term" value="F:transmembrane transporter activity"/>
    <property type="evidence" value="ECO:0007669"/>
    <property type="project" value="InterPro"/>
</dbReference>
<feature type="region of interest" description="Disordered" evidence="6">
    <location>
        <begin position="1"/>
        <end position="26"/>
    </location>
</feature>
<keyword evidence="4 7" id="KW-1133">Transmembrane helix</keyword>
<feature type="transmembrane region" description="Helical" evidence="7">
    <location>
        <begin position="93"/>
        <end position="112"/>
    </location>
</feature>
<reference evidence="8 9" key="1">
    <citation type="submission" date="2024-04" db="EMBL/GenBank/DDBJ databases">
        <authorList>
            <person name="Fracassetti M."/>
        </authorList>
    </citation>
    <scope>NUCLEOTIDE SEQUENCE [LARGE SCALE GENOMIC DNA]</scope>
</reference>
<dbReference type="InterPro" id="IPR000109">
    <property type="entry name" value="POT_fam"/>
</dbReference>
<evidence type="ECO:0000256" key="1">
    <source>
        <dbReference type="ARBA" id="ARBA00004141"/>
    </source>
</evidence>
<dbReference type="PANTHER" id="PTHR11654">
    <property type="entry name" value="OLIGOPEPTIDE TRANSPORTER-RELATED"/>
    <property type="match status" value="1"/>
</dbReference>
<comment type="subcellular location">
    <subcellularLocation>
        <location evidence="1">Membrane</location>
        <topology evidence="1">Multi-pass membrane protein</topology>
    </subcellularLocation>
</comment>
<feature type="transmembrane region" description="Helical" evidence="7">
    <location>
        <begin position="145"/>
        <end position="162"/>
    </location>
</feature>
<accession>A0AAV2EVU4</accession>
<evidence type="ECO:0000256" key="6">
    <source>
        <dbReference type="SAM" id="MobiDB-lite"/>
    </source>
</evidence>
<evidence type="ECO:0000256" key="2">
    <source>
        <dbReference type="ARBA" id="ARBA00005982"/>
    </source>
</evidence>
<dbReference type="Gene3D" id="1.20.1250.20">
    <property type="entry name" value="MFS general substrate transporter like domains"/>
    <property type="match status" value="1"/>
</dbReference>
<keyword evidence="3 7" id="KW-0812">Transmembrane</keyword>
<organism evidence="8 9">
    <name type="scientific">Linum trigynum</name>
    <dbReference type="NCBI Taxonomy" id="586398"/>
    <lineage>
        <taxon>Eukaryota</taxon>
        <taxon>Viridiplantae</taxon>
        <taxon>Streptophyta</taxon>
        <taxon>Embryophyta</taxon>
        <taxon>Tracheophyta</taxon>
        <taxon>Spermatophyta</taxon>
        <taxon>Magnoliopsida</taxon>
        <taxon>eudicotyledons</taxon>
        <taxon>Gunneridae</taxon>
        <taxon>Pentapetalae</taxon>
        <taxon>rosids</taxon>
        <taxon>fabids</taxon>
        <taxon>Malpighiales</taxon>
        <taxon>Linaceae</taxon>
        <taxon>Linum</taxon>
    </lineage>
</organism>
<evidence type="ECO:0000256" key="3">
    <source>
        <dbReference type="ARBA" id="ARBA00022692"/>
    </source>
</evidence>
<evidence type="ECO:0000313" key="8">
    <source>
        <dbReference type="EMBL" id="CAL1389954.1"/>
    </source>
</evidence>
<sequence length="196" mass="21762">MAAISSNAGEEEEEEEEEGREITTARPSAVDYHLQHPWRLCSIEQVEDAKSVVKVLLMWAPAVIYQMVSSELQTHGYAQASAMDRKIGTKLKLPAASTGIFSAVALTTWVALYNNVIIPLARKRRSSGAQNRIKRLLELSTLKRMGIGMCISTLAVAVAAIVEGQRRRRVEPPYVFGWCRSWCSSESPTGLTAWLR</sequence>
<evidence type="ECO:0000313" key="9">
    <source>
        <dbReference type="Proteomes" id="UP001497516"/>
    </source>
</evidence>